<keyword evidence="4" id="KW-1185">Reference proteome</keyword>
<proteinExistence type="predicted"/>
<organism evidence="3 4">
    <name type="scientific">Lophiotrema nucula</name>
    <dbReference type="NCBI Taxonomy" id="690887"/>
    <lineage>
        <taxon>Eukaryota</taxon>
        <taxon>Fungi</taxon>
        <taxon>Dikarya</taxon>
        <taxon>Ascomycota</taxon>
        <taxon>Pezizomycotina</taxon>
        <taxon>Dothideomycetes</taxon>
        <taxon>Pleosporomycetidae</taxon>
        <taxon>Pleosporales</taxon>
        <taxon>Lophiotremataceae</taxon>
        <taxon>Lophiotrema</taxon>
    </lineage>
</organism>
<evidence type="ECO:0000256" key="1">
    <source>
        <dbReference type="SAM" id="MobiDB-lite"/>
    </source>
</evidence>
<sequence length="685" mass="77529">MNIVATQEPGVLCARCQALKLDKFITPGFYGPRRIANVTSDSIQDDCALCSLVSEFITTLQAKRELRTNGNTPPDDAVSLMVHRYNEDWRTRQHYWETVSLSISTTHSFEHNVWLFPMEQPPAPTPERMYGTGRMIDVASANLDCARAWIRNCKENHDCRSPIVSSLKTPLKVIDCQTRRVRILQANESYICLSYVWGHATVSNKSHNLELPEQIPKTIEDAMWVALELGIPRIWVDQYCIAQDDLEEKLNTIAAMNQIYGSAELTVIAASGDSSYGLPGVRDTLRKEQRFVRTTSCTFVVAGDICQEIRSSRWNSRGWTYQEGLLTPRRLVFTKSQMYFQCDEMHCLESLTGGLYNPSVPDDRGLKFFPRVGSGLSLNAVHELIMEYFPRHLSFGSDSINALEGVMNAFSDQSSNARAGDTRTKHFFGIPCFQYTNSSYNATGLFADGLLWTAQSPVARVSSPMNNPEFPSWSWAACKAAHPSSTNYLLFDYIWKGMLHQEDITFRIKHSGGKEVNLDELMTSFEAARYTEFYPWIWVTTWTIGSQISVEIDESGVDVPQFLGIVGETVNLDEHPSDEGEATALYMGVLHVQPEPMLSGALPPSPEDRPQSSPISSRYTEDEEYYQVMFLLVRETERAAFRRIGLWSVRIGCAPANAMRALEEVLKLKRKSRDDTWKRAKLRLV</sequence>
<dbReference type="Pfam" id="PF06985">
    <property type="entry name" value="HET"/>
    <property type="match status" value="1"/>
</dbReference>
<dbReference type="PANTHER" id="PTHR33112:SF1">
    <property type="entry name" value="HETEROKARYON INCOMPATIBILITY DOMAIN-CONTAINING PROTEIN"/>
    <property type="match status" value="1"/>
</dbReference>
<dbReference type="AlphaFoldDB" id="A0A6A5ZHN2"/>
<dbReference type="InterPro" id="IPR010730">
    <property type="entry name" value="HET"/>
</dbReference>
<evidence type="ECO:0000259" key="2">
    <source>
        <dbReference type="Pfam" id="PF06985"/>
    </source>
</evidence>
<accession>A0A6A5ZHN2</accession>
<feature type="domain" description="Heterokaryon incompatibility" evidence="2">
    <location>
        <begin position="190"/>
        <end position="323"/>
    </location>
</feature>
<dbReference type="Proteomes" id="UP000799770">
    <property type="component" value="Unassembled WGS sequence"/>
</dbReference>
<dbReference type="OrthoDB" id="3795387at2759"/>
<name>A0A6A5ZHN2_9PLEO</name>
<protein>
    <submittedName>
        <fullName evidence="3">Heterokaryon incompatibility protein-domain-containing protein</fullName>
    </submittedName>
</protein>
<feature type="region of interest" description="Disordered" evidence="1">
    <location>
        <begin position="597"/>
        <end position="617"/>
    </location>
</feature>
<reference evidence="3" key="1">
    <citation type="journal article" date="2020" name="Stud. Mycol.">
        <title>101 Dothideomycetes genomes: a test case for predicting lifestyles and emergence of pathogens.</title>
        <authorList>
            <person name="Haridas S."/>
            <person name="Albert R."/>
            <person name="Binder M."/>
            <person name="Bloem J."/>
            <person name="Labutti K."/>
            <person name="Salamov A."/>
            <person name="Andreopoulos B."/>
            <person name="Baker S."/>
            <person name="Barry K."/>
            <person name="Bills G."/>
            <person name="Bluhm B."/>
            <person name="Cannon C."/>
            <person name="Castanera R."/>
            <person name="Culley D."/>
            <person name="Daum C."/>
            <person name="Ezra D."/>
            <person name="Gonzalez J."/>
            <person name="Henrissat B."/>
            <person name="Kuo A."/>
            <person name="Liang C."/>
            <person name="Lipzen A."/>
            <person name="Lutzoni F."/>
            <person name="Magnuson J."/>
            <person name="Mondo S."/>
            <person name="Nolan M."/>
            <person name="Ohm R."/>
            <person name="Pangilinan J."/>
            <person name="Park H.-J."/>
            <person name="Ramirez L."/>
            <person name="Alfaro M."/>
            <person name="Sun H."/>
            <person name="Tritt A."/>
            <person name="Yoshinaga Y."/>
            <person name="Zwiers L.-H."/>
            <person name="Turgeon B."/>
            <person name="Goodwin S."/>
            <person name="Spatafora J."/>
            <person name="Crous P."/>
            <person name="Grigoriev I."/>
        </authorList>
    </citation>
    <scope>NUCLEOTIDE SEQUENCE</scope>
    <source>
        <strain evidence="3">CBS 627.86</strain>
    </source>
</reference>
<dbReference type="PANTHER" id="PTHR33112">
    <property type="entry name" value="DOMAIN PROTEIN, PUTATIVE-RELATED"/>
    <property type="match status" value="1"/>
</dbReference>
<evidence type="ECO:0000313" key="3">
    <source>
        <dbReference type="EMBL" id="KAF2118317.1"/>
    </source>
</evidence>
<evidence type="ECO:0000313" key="4">
    <source>
        <dbReference type="Proteomes" id="UP000799770"/>
    </source>
</evidence>
<gene>
    <name evidence="3" type="ORF">BDV96DRAFT_382280</name>
</gene>
<dbReference type="EMBL" id="ML977317">
    <property type="protein sequence ID" value="KAF2118317.1"/>
    <property type="molecule type" value="Genomic_DNA"/>
</dbReference>